<dbReference type="GO" id="GO:0005524">
    <property type="term" value="F:ATP binding"/>
    <property type="evidence" value="ECO:0007669"/>
    <property type="project" value="UniProtKB-KW"/>
</dbReference>
<keyword evidence="6 11" id="KW-0418">Kinase</keyword>
<dbReference type="AlphaFoldDB" id="A0A1W1HFG5"/>
<dbReference type="PANTHER" id="PTHR43065:SF46">
    <property type="entry name" value="C4-DICARBOXYLATE TRANSPORT SENSOR PROTEIN DCTB"/>
    <property type="match status" value="1"/>
</dbReference>
<evidence type="ECO:0000256" key="3">
    <source>
        <dbReference type="ARBA" id="ARBA00022553"/>
    </source>
</evidence>
<feature type="transmembrane region" description="Helical" evidence="9">
    <location>
        <begin position="33"/>
        <end position="52"/>
    </location>
</feature>
<evidence type="ECO:0000256" key="1">
    <source>
        <dbReference type="ARBA" id="ARBA00000085"/>
    </source>
</evidence>
<dbReference type="EMBL" id="FWEV01000212">
    <property type="protein sequence ID" value="SLM31227.1"/>
    <property type="molecule type" value="Genomic_DNA"/>
</dbReference>
<keyword evidence="8" id="KW-0902">Two-component regulatory system</keyword>
<reference evidence="11 12" key="1">
    <citation type="submission" date="2017-03" db="EMBL/GenBank/DDBJ databases">
        <authorList>
            <person name="Afonso C.L."/>
            <person name="Miller P.J."/>
            <person name="Scott M.A."/>
            <person name="Spackman E."/>
            <person name="Goraichik I."/>
            <person name="Dimitrov K.M."/>
            <person name="Suarez D.L."/>
            <person name="Swayne D.E."/>
        </authorList>
    </citation>
    <scope>NUCLEOTIDE SEQUENCE [LARGE SCALE GENOMIC DNA]</scope>
    <source>
        <strain evidence="11">PRJEB14757</strain>
    </source>
</reference>
<evidence type="ECO:0000313" key="12">
    <source>
        <dbReference type="Proteomes" id="UP000191931"/>
    </source>
</evidence>
<feature type="transmembrane region" description="Helical" evidence="9">
    <location>
        <begin position="299"/>
        <end position="318"/>
    </location>
</feature>
<dbReference type="STRING" id="1246637.MTBBW1_290008"/>
<dbReference type="OrthoDB" id="9777714at2"/>
<dbReference type="InterPro" id="IPR036097">
    <property type="entry name" value="HisK_dim/P_sf"/>
</dbReference>
<evidence type="ECO:0000256" key="6">
    <source>
        <dbReference type="ARBA" id="ARBA00022777"/>
    </source>
</evidence>
<dbReference type="RefSeq" id="WP_080799797.1">
    <property type="nucleotide sequence ID" value="NZ_LT828541.1"/>
</dbReference>
<evidence type="ECO:0000256" key="5">
    <source>
        <dbReference type="ARBA" id="ARBA00022741"/>
    </source>
</evidence>
<dbReference type="InterPro" id="IPR036890">
    <property type="entry name" value="HATPase_C_sf"/>
</dbReference>
<keyword evidence="4" id="KW-0808">Transferase</keyword>
<dbReference type="SUPFAM" id="SSF55874">
    <property type="entry name" value="ATPase domain of HSP90 chaperone/DNA topoisomerase II/histidine kinase"/>
    <property type="match status" value="1"/>
</dbReference>
<dbReference type="Proteomes" id="UP000191931">
    <property type="component" value="Unassembled WGS sequence"/>
</dbReference>
<comment type="catalytic activity">
    <reaction evidence="1">
        <text>ATP + protein L-histidine = ADP + protein N-phospho-L-histidine.</text>
        <dbReference type="EC" id="2.7.13.3"/>
    </reaction>
</comment>
<evidence type="ECO:0000256" key="9">
    <source>
        <dbReference type="SAM" id="Phobius"/>
    </source>
</evidence>
<dbReference type="InterPro" id="IPR004358">
    <property type="entry name" value="Sig_transdc_His_kin-like_C"/>
</dbReference>
<dbReference type="SUPFAM" id="SSF47384">
    <property type="entry name" value="Homodimeric domain of signal transducing histidine kinase"/>
    <property type="match status" value="1"/>
</dbReference>
<protein>
    <recommendedName>
        <fullName evidence="2">histidine kinase</fullName>
        <ecNumber evidence="2">2.7.13.3</ecNumber>
    </recommendedName>
</protein>
<dbReference type="SMART" id="SM00388">
    <property type="entry name" value="HisKA"/>
    <property type="match status" value="1"/>
</dbReference>
<dbReference type="CDD" id="cd00082">
    <property type="entry name" value="HisKA"/>
    <property type="match status" value="1"/>
</dbReference>
<evidence type="ECO:0000313" key="11">
    <source>
        <dbReference type="EMBL" id="SLM31227.1"/>
    </source>
</evidence>
<organism evidence="11 12">
    <name type="scientific">Desulfamplus magnetovallimortis</name>
    <dbReference type="NCBI Taxonomy" id="1246637"/>
    <lineage>
        <taxon>Bacteria</taxon>
        <taxon>Pseudomonadati</taxon>
        <taxon>Thermodesulfobacteriota</taxon>
        <taxon>Desulfobacteria</taxon>
        <taxon>Desulfobacterales</taxon>
        <taxon>Desulfobacteraceae</taxon>
        <taxon>Desulfamplus</taxon>
    </lineage>
</organism>
<sequence>MINFKNSKIYTLLSSLYNPGNSSPEHYVVLRRLIITIMLIVTTLPMGTMIVINHFQYRNHLRNEITTPILTLANKTKHSFEILLEARLSTVRFIATAYTYEELNDSQNIKRILMFLKKEFGGFVDLGLIDSNGILNSYAGPYPLLGKNYSEQTSFQETLIKGKYISNVFLGHRKFPHIVVAVQHLTDEGKTWILRATIDTDKFDSLIQSMGLDPKSDAFLIDTQGVFQTNSKFYGKTLEQCPFDIPSQKFESHIYETVDPEGQEVVIASVGFNAANYTLVIVKPRSVVLQSWYALKTELFIVFLIGLFFIVIAIFKITNSLILRLKESDEKRENTLAELQHTQKLSSIGRLAAGVAHEINNPLAIINEKAGLMNDIMEFSADFSQSEKFRLLIASILKSVERCRKITHRLLGFAKRIEVQRESMDTNAVIKEVLGFLEREALYRKIDIRLNLMEPLNIIVSDRGQIQQVFLNLLTNAFDAVKNGGIINIKTENMDEGGIKIQVNDNGCGIPEDIIKHVFDPFFSTKKEKGTGLGLSISYGIIDRLGGSISVSSHVNQGTEFTIILPKISEHSPEEHNEHPTN</sequence>
<dbReference type="InterPro" id="IPR003594">
    <property type="entry name" value="HATPase_dom"/>
</dbReference>
<evidence type="ECO:0000256" key="2">
    <source>
        <dbReference type="ARBA" id="ARBA00012438"/>
    </source>
</evidence>
<gene>
    <name evidence="11" type="ORF">MTBBW1_290008</name>
</gene>
<dbReference type="SMART" id="SM00387">
    <property type="entry name" value="HATPase_c"/>
    <property type="match status" value="1"/>
</dbReference>
<name>A0A1W1HFG5_9BACT</name>
<dbReference type="Pfam" id="PF00512">
    <property type="entry name" value="HisKA"/>
    <property type="match status" value="1"/>
</dbReference>
<keyword evidence="9" id="KW-0812">Transmembrane</keyword>
<keyword evidence="5" id="KW-0547">Nucleotide-binding</keyword>
<keyword evidence="7" id="KW-0067">ATP-binding</keyword>
<proteinExistence type="predicted"/>
<evidence type="ECO:0000256" key="7">
    <source>
        <dbReference type="ARBA" id="ARBA00022840"/>
    </source>
</evidence>
<dbReference type="GO" id="GO:0000155">
    <property type="term" value="F:phosphorelay sensor kinase activity"/>
    <property type="evidence" value="ECO:0007669"/>
    <property type="project" value="InterPro"/>
</dbReference>
<dbReference type="Pfam" id="PF02518">
    <property type="entry name" value="HATPase_c"/>
    <property type="match status" value="1"/>
</dbReference>
<accession>A0A1W1HFG5</accession>
<keyword evidence="12" id="KW-1185">Reference proteome</keyword>
<evidence type="ECO:0000259" key="10">
    <source>
        <dbReference type="PROSITE" id="PS50109"/>
    </source>
</evidence>
<keyword evidence="3" id="KW-0597">Phosphoprotein</keyword>
<evidence type="ECO:0000256" key="8">
    <source>
        <dbReference type="ARBA" id="ARBA00023012"/>
    </source>
</evidence>
<dbReference type="InterPro" id="IPR003661">
    <property type="entry name" value="HisK_dim/P_dom"/>
</dbReference>
<keyword evidence="9" id="KW-0472">Membrane</keyword>
<dbReference type="PANTHER" id="PTHR43065">
    <property type="entry name" value="SENSOR HISTIDINE KINASE"/>
    <property type="match status" value="1"/>
</dbReference>
<dbReference type="EC" id="2.7.13.3" evidence="2"/>
<feature type="domain" description="Histidine kinase" evidence="10">
    <location>
        <begin position="354"/>
        <end position="569"/>
    </location>
</feature>
<dbReference type="InterPro" id="IPR005467">
    <property type="entry name" value="His_kinase_dom"/>
</dbReference>
<dbReference type="PRINTS" id="PR00344">
    <property type="entry name" value="BCTRLSENSOR"/>
</dbReference>
<dbReference type="Gene3D" id="1.10.287.130">
    <property type="match status" value="1"/>
</dbReference>
<evidence type="ECO:0000256" key="4">
    <source>
        <dbReference type="ARBA" id="ARBA00022679"/>
    </source>
</evidence>
<dbReference type="Gene3D" id="3.30.565.10">
    <property type="entry name" value="Histidine kinase-like ATPase, C-terminal domain"/>
    <property type="match status" value="1"/>
</dbReference>
<dbReference type="PROSITE" id="PS50109">
    <property type="entry name" value="HIS_KIN"/>
    <property type="match status" value="1"/>
</dbReference>
<keyword evidence="9" id="KW-1133">Transmembrane helix</keyword>